<dbReference type="Gene3D" id="3.30.565.10">
    <property type="entry name" value="Histidine kinase-like ATPase, C-terminal domain"/>
    <property type="match status" value="1"/>
</dbReference>
<dbReference type="EMBL" id="VSSQ01084312">
    <property type="protein sequence ID" value="MPN32352.1"/>
    <property type="molecule type" value="Genomic_DNA"/>
</dbReference>
<name>A0A645H1X9_9ZZZZ</name>
<dbReference type="SUPFAM" id="SSF55874">
    <property type="entry name" value="ATPase domain of HSP90 chaperone/DNA topoisomerase II/histidine kinase"/>
    <property type="match status" value="1"/>
</dbReference>
<reference evidence="1" key="1">
    <citation type="submission" date="2019-08" db="EMBL/GenBank/DDBJ databases">
        <authorList>
            <person name="Kucharzyk K."/>
            <person name="Murdoch R.W."/>
            <person name="Higgins S."/>
            <person name="Loffler F."/>
        </authorList>
    </citation>
    <scope>NUCLEOTIDE SEQUENCE</scope>
</reference>
<proteinExistence type="predicted"/>
<protein>
    <recommendedName>
        <fullName evidence="2">Histidine kinase/HSP90-like ATPase domain-containing protein</fullName>
    </recommendedName>
</protein>
<accession>A0A645H1X9</accession>
<comment type="caution">
    <text evidence="1">The sequence shown here is derived from an EMBL/GenBank/DDBJ whole genome shotgun (WGS) entry which is preliminary data.</text>
</comment>
<organism evidence="1">
    <name type="scientific">bioreactor metagenome</name>
    <dbReference type="NCBI Taxonomy" id="1076179"/>
    <lineage>
        <taxon>unclassified sequences</taxon>
        <taxon>metagenomes</taxon>
        <taxon>ecological metagenomes</taxon>
    </lineage>
</organism>
<evidence type="ECO:0008006" key="2">
    <source>
        <dbReference type="Google" id="ProtNLM"/>
    </source>
</evidence>
<evidence type="ECO:0000313" key="1">
    <source>
        <dbReference type="EMBL" id="MPN32352.1"/>
    </source>
</evidence>
<gene>
    <name evidence="1" type="ORF">SDC9_179830</name>
</gene>
<sequence length="86" mass="9339">MEDSALANITVSDNGQGFTVQQLEELNKTLPLEEKAHHIGLANVMRRFQLLYGDGLAVAFANNREGGAKIELFLPLQTAIKGGKSQ</sequence>
<dbReference type="InterPro" id="IPR036890">
    <property type="entry name" value="HATPase_C_sf"/>
</dbReference>
<dbReference type="AlphaFoldDB" id="A0A645H1X9"/>